<feature type="region of interest" description="Disordered" evidence="1">
    <location>
        <begin position="64"/>
        <end position="135"/>
    </location>
</feature>
<dbReference type="AlphaFoldDB" id="A0A6F8YY60"/>
<protein>
    <submittedName>
        <fullName evidence="2">Uncharacterized protein</fullName>
    </submittedName>
</protein>
<feature type="region of interest" description="Disordered" evidence="1">
    <location>
        <begin position="1"/>
        <end position="42"/>
    </location>
</feature>
<evidence type="ECO:0000313" key="3">
    <source>
        <dbReference type="Proteomes" id="UP000503011"/>
    </source>
</evidence>
<accession>A0A6F8YY60</accession>
<keyword evidence="3" id="KW-1185">Reference proteome</keyword>
<reference evidence="2 3" key="2">
    <citation type="submission" date="2020-03" db="EMBL/GenBank/DDBJ databases">
        <authorList>
            <person name="Ichikawa N."/>
            <person name="Kimura A."/>
            <person name="Kitahashi Y."/>
            <person name="Uohara A."/>
        </authorList>
    </citation>
    <scope>NUCLEOTIDE SEQUENCE [LARGE SCALE GENOMIC DNA]</scope>
    <source>
        <strain evidence="2 3">NBRC 105367</strain>
    </source>
</reference>
<proteinExistence type="predicted"/>
<dbReference type="EMBL" id="AP022871">
    <property type="protein sequence ID" value="BCB91012.1"/>
    <property type="molecule type" value="Genomic_DNA"/>
</dbReference>
<name>A0A6F8YY60_9ACTN</name>
<evidence type="ECO:0000313" key="2">
    <source>
        <dbReference type="EMBL" id="BCB91012.1"/>
    </source>
</evidence>
<gene>
    <name evidence="2" type="ORF">Psuf_083250</name>
</gene>
<dbReference type="KEGG" id="psuu:Psuf_083250"/>
<dbReference type="Proteomes" id="UP000503011">
    <property type="component" value="Chromosome"/>
</dbReference>
<evidence type="ECO:0000256" key="1">
    <source>
        <dbReference type="SAM" id="MobiDB-lite"/>
    </source>
</evidence>
<reference evidence="2 3" key="1">
    <citation type="submission" date="2020-03" db="EMBL/GenBank/DDBJ databases">
        <title>Whole genome shotgun sequence of Phytohabitans suffuscus NBRC 105367.</title>
        <authorList>
            <person name="Komaki H."/>
            <person name="Tamura T."/>
        </authorList>
    </citation>
    <scope>NUCLEOTIDE SEQUENCE [LARGE SCALE GENOMIC DNA]</scope>
    <source>
        <strain evidence="2 3">NBRC 105367</strain>
    </source>
</reference>
<organism evidence="2 3">
    <name type="scientific">Phytohabitans suffuscus</name>
    <dbReference type="NCBI Taxonomy" id="624315"/>
    <lineage>
        <taxon>Bacteria</taxon>
        <taxon>Bacillati</taxon>
        <taxon>Actinomycetota</taxon>
        <taxon>Actinomycetes</taxon>
        <taxon>Micromonosporales</taxon>
        <taxon>Micromonosporaceae</taxon>
    </lineage>
</organism>
<feature type="compositionally biased region" description="Polar residues" evidence="1">
    <location>
        <begin position="21"/>
        <end position="33"/>
    </location>
</feature>
<sequence length="135" mass="14148">MTVRLTVPARARPPQARGYQQHASGPAASSPQDTGARGDPQVLIVADWRDGPTGATGRLALRAGWHHGADRRDGPTGATGRLAPRGRQARRAGWHHGADRRHGPTGATGRQARRASWGHGADRGHGRAALAGSES</sequence>